<keyword evidence="1" id="KW-0732">Signal</keyword>
<comment type="caution">
    <text evidence="2">The sequence shown here is derived from an EMBL/GenBank/DDBJ whole genome shotgun (WGS) entry which is preliminary data.</text>
</comment>
<evidence type="ECO:0000313" key="2">
    <source>
        <dbReference type="EMBL" id="MFD2586507.1"/>
    </source>
</evidence>
<protein>
    <submittedName>
        <fullName evidence="2">DUF2490 domain-containing protein</fullName>
    </submittedName>
</protein>
<name>A0ABW5MT78_9FLAO</name>
<organism evidence="2 3">
    <name type="scientific">Croceitalea marina</name>
    <dbReference type="NCBI Taxonomy" id="1775166"/>
    <lineage>
        <taxon>Bacteria</taxon>
        <taxon>Pseudomonadati</taxon>
        <taxon>Bacteroidota</taxon>
        <taxon>Flavobacteriia</taxon>
        <taxon>Flavobacteriales</taxon>
        <taxon>Flavobacteriaceae</taxon>
        <taxon>Croceitalea</taxon>
    </lineage>
</organism>
<dbReference type="Proteomes" id="UP001597526">
    <property type="component" value="Unassembled WGS sequence"/>
</dbReference>
<evidence type="ECO:0000313" key="3">
    <source>
        <dbReference type="Proteomes" id="UP001597526"/>
    </source>
</evidence>
<evidence type="ECO:0000256" key="1">
    <source>
        <dbReference type="SAM" id="SignalP"/>
    </source>
</evidence>
<reference evidence="3" key="1">
    <citation type="journal article" date="2019" name="Int. J. Syst. Evol. Microbiol.">
        <title>The Global Catalogue of Microorganisms (GCM) 10K type strain sequencing project: providing services to taxonomists for standard genome sequencing and annotation.</title>
        <authorList>
            <consortium name="The Broad Institute Genomics Platform"/>
            <consortium name="The Broad Institute Genome Sequencing Center for Infectious Disease"/>
            <person name="Wu L."/>
            <person name="Ma J."/>
        </authorList>
    </citation>
    <scope>NUCLEOTIDE SEQUENCE [LARGE SCALE GENOMIC DNA]</scope>
    <source>
        <strain evidence="3">KCTC 52368</strain>
    </source>
</reference>
<dbReference type="RefSeq" id="WP_377766083.1">
    <property type="nucleotide sequence ID" value="NZ_JBHULB010000007.1"/>
</dbReference>
<dbReference type="InterPro" id="IPR019619">
    <property type="entry name" value="DUF2490"/>
</dbReference>
<accession>A0ABW5MT78</accession>
<gene>
    <name evidence="2" type="ORF">ACFSQJ_06175</name>
</gene>
<sequence>MSCTKLSKSLLFGMLGAMTAISFGQENFTAYWQPAIGLNYDVSATYSHNLSVQNRNYIYNDERAVLEVRQIDIAHFSNFQIQDNQSLAFGILYRFRENFDGGNNELRLTQQYNIKLKPNIVRYGHRLRSEQRITRTKTIHRFRYRFSLDRPLKGEKLDLGEPYFVANVEKLLSVSRSKPQYDTRFTLNFGWKLSEKTKFQIGSEYRLEDYSQDLEQVLFFLTGLNISL</sequence>
<dbReference type="EMBL" id="JBHULB010000007">
    <property type="protein sequence ID" value="MFD2586507.1"/>
    <property type="molecule type" value="Genomic_DNA"/>
</dbReference>
<dbReference type="Pfam" id="PF10677">
    <property type="entry name" value="DUF2490"/>
    <property type="match status" value="1"/>
</dbReference>
<keyword evidence="3" id="KW-1185">Reference proteome</keyword>
<feature type="signal peptide" evidence="1">
    <location>
        <begin position="1"/>
        <end position="24"/>
    </location>
</feature>
<proteinExistence type="predicted"/>
<feature type="chain" id="PRO_5046715815" evidence="1">
    <location>
        <begin position="25"/>
        <end position="228"/>
    </location>
</feature>